<feature type="compositionally biased region" description="Polar residues" evidence="1">
    <location>
        <begin position="73"/>
        <end position="87"/>
    </location>
</feature>
<proteinExistence type="predicted"/>
<dbReference type="EMBL" id="MU864013">
    <property type="protein sequence ID" value="KAK4195436.1"/>
    <property type="molecule type" value="Genomic_DNA"/>
</dbReference>
<evidence type="ECO:0000313" key="3">
    <source>
        <dbReference type="Proteomes" id="UP001303160"/>
    </source>
</evidence>
<dbReference type="Proteomes" id="UP001303160">
    <property type="component" value="Unassembled WGS sequence"/>
</dbReference>
<accession>A0AAN6X9E4</accession>
<gene>
    <name evidence="2" type="ORF">QBC40DRAFT_301192</name>
</gene>
<evidence type="ECO:0000313" key="2">
    <source>
        <dbReference type="EMBL" id="KAK4195436.1"/>
    </source>
</evidence>
<reference evidence="2" key="2">
    <citation type="submission" date="2023-05" db="EMBL/GenBank/DDBJ databases">
        <authorList>
            <consortium name="Lawrence Berkeley National Laboratory"/>
            <person name="Steindorff A."/>
            <person name="Hensen N."/>
            <person name="Bonometti L."/>
            <person name="Westerberg I."/>
            <person name="Brannstrom I.O."/>
            <person name="Guillou S."/>
            <person name="Cros-Aarteil S."/>
            <person name="Calhoun S."/>
            <person name="Haridas S."/>
            <person name="Kuo A."/>
            <person name="Mondo S."/>
            <person name="Pangilinan J."/>
            <person name="Riley R."/>
            <person name="Labutti K."/>
            <person name="Andreopoulos B."/>
            <person name="Lipzen A."/>
            <person name="Chen C."/>
            <person name="Yanf M."/>
            <person name="Daum C."/>
            <person name="Ng V."/>
            <person name="Clum A."/>
            <person name="Ohm R."/>
            <person name="Martin F."/>
            <person name="Silar P."/>
            <person name="Natvig D."/>
            <person name="Lalanne C."/>
            <person name="Gautier V."/>
            <person name="Ament-Velasquez S.L."/>
            <person name="Kruys A."/>
            <person name="Hutchinson M.I."/>
            <person name="Powell A.J."/>
            <person name="Barry K."/>
            <person name="Miller A.N."/>
            <person name="Grigoriev I.V."/>
            <person name="Debuchy R."/>
            <person name="Gladieux P."/>
            <person name="Thoren M.H."/>
            <person name="Johannesson H."/>
        </authorList>
    </citation>
    <scope>NUCLEOTIDE SEQUENCE</scope>
    <source>
        <strain evidence="2">CBS 315.58</strain>
    </source>
</reference>
<organism evidence="2 3">
    <name type="scientific">Triangularia verruculosa</name>
    <dbReference type="NCBI Taxonomy" id="2587418"/>
    <lineage>
        <taxon>Eukaryota</taxon>
        <taxon>Fungi</taxon>
        <taxon>Dikarya</taxon>
        <taxon>Ascomycota</taxon>
        <taxon>Pezizomycotina</taxon>
        <taxon>Sordariomycetes</taxon>
        <taxon>Sordariomycetidae</taxon>
        <taxon>Sordariales</taxon>
        <taxon>Podosporaceae</taxon>
        <taxon>Triangularia</taxon>
    </lineage>
</organism>
<name>A0AAN6X9E4_9PEZI</name>
<feature type="region of interest" description="Disordered" evidence="1">
    <location>
        <begin position="1"/>
        <end position="116"/>
    </location>
</feature>
<keyword evidence="3" id="KW-1185">Reference proteome</keyword>
<feature type="compositionally biased region" description="Basic and acidic residues" evidence="1">
    <location>
        <begin position="15"/>
        <end position="32"/>
    </location>
</feature>
<feature type="compositionally biased region" description="Acidic residues" evidence="1">
    <location>
        <begin position="48"/>
        <end position="60"/>
    </location>
</feature>
<dbReference type="AlphaFoldDB" id="A0AAN6X9E4"/>
<protein>
    <submittedName>
        <fullName evidence="2">Uncharacterized protein</fullName>
    </submittedName>
</protein>
<comment type="caution">
    <text evidence="2">The sequence shown here is derived from an EMBL/GenBank/DDBJ whole genome shotgun (WGS) entry which is preliminary data.</text>
</comment>
<evidence type="ECO:0000256" key="1">
    <source>
        <dbReference type="SAM" id="MobiDB-lite"/>
    </source>
</evidence>
<sequence length="226" mass="25986">MFATRSLTAHATDAPVRRPLEQINPEQRDNKENLPPSLEEVPAHEPDLESESDIEYEWDLDYSPQPPRLDLSSPPSTRVPATSNYRFPNQPADRKLSSPPSRSNTSTNTSLVPQRPRRLGYPTEARADLPLALEEVFDVENLHNNFNLIAQCVTECHTADDRVLEKFYERILWSIMDFKSIAYSVLYHMISSAAREEKFWINPRALQQGIERLQQAKQDLIEEQGE</sequence>
<reference evidence="2" key="1">
    <citation type="journal article" date="2023" name="Mol. Phylogenet. Evol.">
        <title>Genome-scale phylogeny and comparative genomics of the fungal order Sordariales.</title>
        <authorList>
            <person name="Hensen N."/>
            <person name="Bonometti L."/>
            <person name="Westerberg I."/>
            <person name="Brannstrom I.O."/>
            <person name="Guillou S."/>
            <person name="Cros-Aarteil S."/>
            <person name="Calhoun S."/>
            <person name="Haridas S."/>
            <person name="Kuo A."/>
            <person name="Mondo S."/>
            <person name="Pangilinan J."/>
            <person name="Riley R."/>
            <person name="LaButti K."/>
            <person name="Andreopoulos B."/>
            <person name="Lipzen A."/>
            <person name="Chen C."/>
            <person name="Yan M."/>
            <person name="Daum C."/>
            <person name="Ng V."/>
            <person name="Clum A."/>
            <person name="Steindorff A."/>
            <person name="Ohm R.A."/>
            <person name="Martin F."/>
            <person name="Silar P."/>
            <person name="Natvig D.O."/>
            <person name="Lalanne C."/>
            <person name="Gautier V."/>
            <person name="Ament-Velasquez S.L."/>
            <person name="Kruys A."/>
            <person name="Hutchinson M.I."/>
            <person name="Powell A.J."/>
            <person name="Barry K."/>
            <person name="Miller A.N."/>
            <person name="Grigoriev I.V."/>
            <person name="Debuchy R."/>
            <person name="Gladieux P."/>
            <person name="Hiltunen Thoren M."/>
            <person name="Johannesson H."/>
        </authorList>
    </citation>
    <scope>NUCLEOTIDE SEQUENCE</scope>
    <source>
        <strain evidence="2">CBS 315.58</strain>
    </source>
</reference>
<feature type="compositionally biased region" description="Low complexity" evidence="1">
    <location>
        <begin position="97"/>
        <end position="110"/>
    </location>
</feature>